<evidence type="ECO:0000256" key="5">
    <source>
        <dbReference type="ARBA" id="ARBA00022723"/>
    </source>
</evidence>
<dbReference type="InterPro" id="IPR002934">
    <property type="entry name" value="Polymerase_NTP_transf_dom"/>
</dbReference>
<dbReference type="InterPro" id="IPR052038">
    <property type="entry name" value="Type-VII_TA_antitoxin"/>
</dbReference>
<sequence>MIRDKVLGILAQHQQALKEFGVTSLAIFGSVARDEATPDSDVDILVEFDGLVSFDRYMDVKFYLEDRLGTRVDLVSRVMLKPLIRSTVEQEAIYVA</sequence>
<dbReference type="AlphaFoldDB" id="A0A1L9QW89"/>
<dbReference type="EMBL" id="MLAW01000004">
    <property type="protein sequence ID" value="OJJ26961.1"/>
    <property type="molecule type" value="Genomic_DNA"/>
</dbReference>
<gene>
    <name evidence="11" type="ORF">BI308_04260</name>
</gene>
<dbReference type="InterPro" id="IPR043519">
    <property type="entry name" value="NT_sf"/>
</dbReference>
<keyword evidence="7" id="KW-0067">ATP-binding</keyword>
<dbReference type="SUPFAM" id="SSF81301">
    <property type="entry name" value="Nucleotidyltransferase"/>
    <property type="match status" value="1"/>
</dbReference>
<dbReference type="GO" id="GO:0005524">
    <property type="term" value="F:ATP binding"/>
    <property type="evidence" value="ECO:0007669"/>
    <property type="project" value="UniProtKB-KW"/>
</dbReference>
<dbReference type="Gene3D" id="3.30.460.10">
    <property type="entry name" value="Beta Polymerase, domain 2"/>
    <property type="match status" value="1"/>
</dbReference>
<dbReference type="PANTHER" id="PTHR33571">
    <property type="entry name" value="SSL8005 PROTEIN"/>
    <property type="match status" value="1"/>
</dbReference>
<keyword evidence="3" id="KW-0808">Transferase</keyword>
<dbReference type="GO" id="GO:0046872">
    <property type="term" value="F:metal ion binding"/>
    <property type="evidence" value="ECO:0007669"/>
    <property type="project" value="UniProtKB-KW"/>
</dbReference>
<comment type="cofactor">
    <cofactor evidence="1">
        <name>Mg(2+)</name>
        <dbReference type="ChEBI" id="CHEBI:18420"/>
    </cofactor>
</comment>
<proteinExistence type="inferred from homology"/>
<evidence type="ECO:0000256" key="9">
    <source>
        <dbReference type="ARBA" id="ARBA00038276"/>
    </source>
</evidence>
<evidence type="ECO:0000259" key="10">
    <source>
        <dbReference type="Pfam" id="PF01909"/>
    </source>
</evidence>
<dbReference type="GO" id="GO:0016779">
    <property type="term" value="F:nucleotidyltransferase activity"/>
    <property type="evidence" value="ECO:0007669"/>
    <property type="project" value="UniProtKB-KW"/>
</dbReference>
<keyword evidence="2" id="KW-1277">Toxin-antitoxin system</keyword>
<evidence type="ECO:0000256" key="3">
    <source>
        <dbReference type="ARBA" id="ARBA00022679"/>
    </source>
</evidence>
<keyword evidence="8" id="KW-0460">Magnesium</keyword>
<dbReference type="Pfam" id="PF01909">
    <property type="entry name" value="NTP_transf_2"/>
    <property type="match status" value="1"/>
</dbReference>
<dbReference type="CDD" id="cd05403">
    <property type="entry name" value="NT_KNTase_like"/>
    <property type="match status" value="1"/>
</dbReference>
<keyword evidence="6" id="KW-0547">Nucleotide-binding</keyword>
<evidence type="ECO:0000256" key="4">
    <source>
        <dbReference type="ARBA" id="ARBA00022695"/>
    </source>
</evidence>
<reference evidence="11" key="1">
    <citation type="submission" date="2016-10" db="EMBL/GenBank/DDBJ databases">
        <title>CRISPR-Cas defence system in Roseofilum reptotaenium: evidence of a bacteriophage-cyanobacterium arms race in the coral black band disease.</title>
        <authorList>
            <person name="Buerger P."/>
            <person name="Wood-Charlson E.M."/>
            <person name="Weynberg K.D."/>
            <person name="Willis B."/>
            <person name="Van Oppen M.J."/>
        </authorList>
    </citation>
    <scope>NUCLEOTIDE SEQUENCE [LARGE SCALE GENOMIC DNA]</scope>
    <source>
        <strain evidence="11">AO1-A</strain>
    </source>
</reference>
<keyword evidence="5" id="KW-0479">Metal-binding</keyword>
<evidence type="ECO:0000313" key="12">
    <source>
        <dbReference type="Proteomes" id="UP000183940"/>
    </source>
</evidence>
<evidence type="ECO:0000256" key="6">
    <source>
        <dbReference type="ARBA" id="ARBA00022741"/>
    </source>
</evidence>
<evidence type="ECO:0000256" key="2">
    <source>
        <dbReference type="ARBA" id="ARBA00022649"/>
    </source>
</evidence>
<organism evidence="11 12">
    <name type="scientific">Roseofilum reptotaenium AO1-A</name>
    <dbReference type="NCBI Taxonomy" id="1925591"/>
    <lineage>
        <taxon>Bacteria</taxon>
        <taxon>Bacillati</taxon>
        <taxon>Cyanobacteriota</taxon>
        <taxon>Cyanophyceae</taxon>
        <taxon>Desertifilales</taxon>
        <taxon>Desertifilaceae</taxon>
        <taxon>Roseofilum</taxon>
    </lineage>
</organism>
<accession>A0A1L9QW89</accession>
<keyword evidence="4" id="KW-0548">Nucleotidyltransferase</keyword>
<dbReference type="Proteomes" id="UP000183940">
    <property type="component" value="Unassembled WGS sequence"/>
</dbReference>
<name>A0A1L9QW89_9CYAN</name>
<evidence type="ECO:0000313" key="11">
    <source>
        <dbReference type="EMBL" id="OJJ26961.1"/>
    </source>
</evidence>
<dbReference type="STRING" id="1925591.BI308_04260"/>
<comment type="caution">
    <text evidence="11">The sequence shown here is derived from an EMBL/GenBank/DDBJ whole genome shotgun (WGS) entry which is preliminary data.</text>
</comment>
<feature type="domain" description="Polymerase nucleotidyl transferase" evidence="10">
    <location>
        <begin position="12"/>
        <end position="95"/>
    </location>
</feature>
<keyword evidence="12" id="KW-1185">Reference proteome</keyword>
<evidence type="ECO:0000256" key="8">
    <source>
        <dbReference type="ARBA" id="ARBA00022842"/>
    </source>
</evidence>
<evidence type="ECO:0000256" key="7">
    <source>
        <dbReference type="ARBA" id="ARBA00022840"/>
    </source>
</evidence>
<comment type="similarity">
    <text evidence="9">Belongs to the MntA antitoxin family.</text>
</comment>
<evidence type="ECO:0000256" key="1">
    <source>
        <dbReference type="ARBA" id="ARBA00001946"/>
    </source>
</evidence>
<protein>
    <submittedName>
        <fullName evidence="11">DNA polymerase subunit beta</fullName>
    </submittedName>
</protein>
<dbReference type="PANTHER" id="PTHR33571:SF14">
    <property type="entry name" value="PROTEIN ADENYLYLTRANSFERASE MJ0435-RELATED"/>
    <property type="match status" value="1"/>
</dbReference>